<dbReference type="PANTHER" id="PTHR11552">
    <property type="entry name" value="GLUCOSE-METHANOL-CHOLINE GMC OXIDOREDUCTASE"/>
    <property type="match status" value="1"/>
</dbReference>
<dbReference type="GO" id="GO:0050660">
    <property type="term" value="F:flavin adenine dinucleotide binding"/>
    <property type="evidence" value="ECO:0007669"/>
    <property type="project" value="InterPro"/>
</dbReference>
<dbReference type="OrthoDB" id="269227at2759"/>
<dbReference type="Pfam" id="PF05199">
    <property type="entry name" value="GMC_oxred_C"/>
    <property type="match status" value="1"/>
</dbReference>
<dbReference type="Pfam" id="PF00732">
    <property type="entry name" value="GMC_oxred_N"/>
    <property type="match status" value="1"/>
</dbReference>
<comment type="caution">
    <text evidence="6">The sequence shown here is derived from an EMBL/GenBank/DDBJ whole genome shotgun (WGS) entry which is preliminary data.</text>
</comment>
<evidence type="ECO:0000256" key="1">
    <source>
        <dbReference type="ARBA" id="ARBA00010790"/>
    </source>
</evidence>
<dbReference type="SUPFAM" id="SSF54373">
    <property type="entry name" value="FAD-linked reductases, C-terminal domain"/>
    <property type="match status" value="1"/>
</dbReference>
<protein>
    <submittedName>
        <fullName evidence="6">Alcohol dehydrogenase</fullName>
    </submittedName>
</protein>
<dbReference type="PROSITE" id="PS00624">
    <property type="entry name" value="GMC_OXRED_2"/>
    <property type="match status" value="1"/>
</dbReference>
<feature type="compositionally biased region" description="Polar residues" evidence="3">
    <location>
        <begin position="262"/>
        <end position="272"/>
    </location>
</feature>
<dbReference type="PIRSF" id="PIRSF000137">
    <property type="entry name" value="Alcohol_oxidase"/>
    <property type="match status" value="1"/>
</dbReference>
<dbReference type="Proteomes" id="UP000094444">
    <property type="component" value="Unassembled WGS sequence"/>
</dbReference>
<dbReference type="InParanoid" id="A0A2P5HT37"/>
<proteinExistence type="inferred from homology"/>
<comment type="similarity">
    <text evidence="1">Belongs to the GMC oxidoreductase family.</text>
</comment>
<feature type="region of interest" description="Disordered" evidence="3">
    <location>
        <begin position="246"/>
        <end position="272"/>
    </location>
</feature>
<dbReference type="InterPro" id="IPR007867">
    <property type="entry name" value="GMC_OxRtase_C"/>
</dbReference>
<feature type="binding site" evidence="2">
    <location>
        <position position="296"/>
    </location>
    <ligand>
        <name>FAD</name>
        <dbReference type="ChEBI" id="CHEBI:57692"/>
    </ligand>
</feature>
<evidence type="ECO:0000313" key="7">
    <source>
        <dbReference type="Proteomes" id="UP000094444"/>
    </source>
</evidence>
<dbReference type="PANTHER" id="PTHR11552:SF80">
    <property type="entry name" value="GMC OXIDOREDUCTASE"/>
    <property type="match status" value="1"/>
</dbReference>
<dbReference type="InterPro" id="IPR000172">
    <property type="entry name" value="GMC_OxRdtase_N"/>
</dbReference>
<feature type="signal peptide" evidence="4">
    <location>
        <begin position="1"/>
        <end position="16"/>
    </location>
</feature>
<gene>
    <name evidence="6" type="ORF">DHEL01_v208197</name>
</gene>
<sequence>MHASLGFLGLAALAQASAVEKERPSAKNTYEYIVVGSGPGGGGLASNLARAGHSVLLIEAGEEEFNNTNSQYIYTSSLAVNDPKTRWDFFVTRDTPEVDGQNEFLTWRLADGSFYTGLDPPEGAEQLGIYYPRAGTVGGCAMHNAGSISLPADVDWNDIAAMTGDKSWQAPNMRRHLVHLEHNLYLPNGSTPDHGFNGYIDTSQDDVTWANQGTDLATISQALSDKIGGAETGLSLYEQLRRDLNHNEPGRDQQDGVFGGLSHSNNGLRSSPRQYIRATLDDPRKFPLTLQTQTLVTKVLFSKTKKPGAQPKAIGVEYLKGASMYAADPRYDPSVKGTVGQAFATRDVIISGGTFNTPQILKLSGIGPREELEQFDIPVVKDAPGVGINLKDNLEAALYGTFEKPIDGFFDIMYTTKSAERTRDIHAFCGSMWFLGFFPGMPGNLAKENQFMCGIMQLHPRNVNGSVKLRSANPRDVPAIDLGFFGNGNDEDLESLLETVNLLRPAFNSVSNNTFTEFHPCAPGDDCNDDFQRTFIRKQAHGHHAAGTAAMGPKNDPFAVVDSHFRVWGVSNLRVVDASVYPVMPGELPVLPTLMLSEKATSVILGELGEKY</sequence>
<accession>A0A2P5HT37</accession>
<evidence type="ECO:0000256" key="2">
    <source>
        <dbReference type="PIRSR" id="PIRSR000137-2"/>
    </source>
</evidence>
<keyword evidence="2" id="KW-0285">Flavoprotein</keyword>
<dbReference type="InterPro" id="IPR036188">
    <property type="entry name" value="FAD/NAD-bd_sf"/>
</dbReference>
<dbReference type="Gene3D" id="3.50.50.60">
    <property type="entry name" value="FAD/NAD(P)-binding domain"/>
    <property type="match status" value="2"/>
</dbReference>
<evidence type="ECO:0000256" key="4">
    <source>
        <dbReference type="SAM" id="SignalP"/>
    </source>
</evidence>
<evidence type="ECO:0000259" key="5">
    <source>
        <dbReference type="PROSITE" id="PS00624"/>
    </source>
</evidence>
<name>A0A2P5HT37_DIAHE</name>
<dbReference type="AlphaFoldDB" id="A0A2P5HT37"/>
<reference evidence="6" key="1">
    <citation type="submission" date="2017-09" db="EMBL/GenBank/DDBJ databases">
        <title>Polyketide synthases of a Diaporthe helianthi virulent isolate.</title>
        <authorList>
            <person name="Baroncelli R."/>
        </authorList>
    </citation>
    <scope>NUCLEOTIDE SEQUENCE [LARGE SCALE GENOMIC DNA]</scope>
    <source>
        <strain evidence="6">7/96</strain>
    </source>
</reference>
<dbReference type="SUPFAM" id="SSF51905">
    <property type="entry name" value="FAD/NAD(P)-binding domain"/>
    <property type="match status" value="1"/>
</dbReference>
<keyword evidence="4" id="KW-0732">Signal</keyword>
<dbReference type="GO" id="GO:0016614">
    <property type="term" value="F:oxidoreductase activity, acting on CH-OH group of donors"/>
    <property type="evidence" value="ECO:0007669"/>
    <property type="project" value="InterPro"/>
</dbReference>
<comment type="cofactor">
    <cofactor evidence="2">
        <name>FAD</name>
        <dbReference type="ChEBI" id="CHEBI:57692"/>
    </cofactor>
</comment>
<feature type="chain" id="PRO_5015105162" evidence="4">
    <location>
        <begin position="17"/>
        <end position="612"/>
    </location>
</feature>
<organism evidence="6 7">
    <name type="scientific">Diaporthe helianthi</name>
    <dbReference type="NCBI Taxonomy" id="158607"/>
    <lineage>
        <taxon>Eukaryota</taxon>
        <taxon>Fungi</taxon>
        <taxon>Dikarya</taxon>
        <taxon>Ascomycota</taxon>
        <taxon>Pezizomycotina</taxon>
        <taxon>Sordariomycetes</taxon>
        <taxon>Sordariomycetidae</taxon>
        <taxon>Diaporthales</taxon>
        <taxon>Diaporthaceae</taxon>
        <taxon>Diaporthe</taxon>
    </lineage>
</organism>
<dbReference type="EMBL" id="MAVT02000804">
    <property type="protein sequence ID" value="POS73407.1"/>
    <property type="molecule type" value="Genomic_DNA"/>
</dbReference>
<dbReference type="InterPro" id="IPR012132">
    <property type="entry name" value="GMC_OxRdtase"/>
</dbReference>
<dbReference type="STRING" id="158607.A0A2P5HT37"/>
<keyword evidence="7" id="KW-1185">Reference proteome</keyword>
<feature type="domain" description="Glucose-methanol-choline oxidoreductase N-terminal" evidence="5">
    <location>
        <begin position="353"/>
        <end position="367"/>
    </location>
</feature>
<dbReference type="Gene3D" id="3.30.560.10">
    <property type="entry name" value="Glucose Oxidase, domain 3"/>
    <property type="match status" value="1"/>
</dbReference>
<evidence type="ECO:0000256" key="3">
    <source>
        <dbReference type="SAM" id="MobiDB-lite"/>
    </source>
</evidence>
<keyword evidence="2" id="KW-0274">FAD</keyword>
<evidence type="ECO:0000313" key="6">
    <source>
        <dbReference type="EMBL" id="POS73407.1"/>
    </source>
</evidence>